<comment type="catalytic activity">
    <reaction evidence="7">
        <text>L-tyrosyl-[protein] + ATP = O-(5'-adenylyl)-L-tyrosyl-[protein] + diphosphate</text>
        <dbReference type="Rhea" id="RHEA:54288"/>
        <dbReference type="Rhea" id="RHEA-COMP:10136"/>
        <dbReference type="Rhea" id="RHEA-COMP:13846"/>
        <dbReference type="ChEBI" id="CHEBI:30616"/>
        <dbReference type="ChEBI" id="CHEBI:33019"/>
        <dbReference type="ChEBI" id="CHEBI:46858"/>
        <dbReference type="ChEBI" id="CHEBI:83624"/>
        <dbReference type="EC" id="2.7.7.108"/>
    </reaction>
</comment>
<evidence type="ECO:0000256" key="3">
    <source>
        <dbReference type="ARBA" id="ARBA00022741"/>
    </source>
</evidence>
<dbReference type="PANTHER" id="PTHR39560">
    <property type="entry name" value="PROTEIN ADENYLYLTRANSFERASE FIC-RELATED"/>
    <property type="match status" value="1"/>
</dbReference>
<comment type="catalytic activity">
    <reaction evidence="6">
        <text>L-threonyl-[protein] + ATP = 3-O-(5'-adenylyl)-L-threonyl-[protein] + diphosphate</text>
        <dbReference type="Rhea" id="RHEA:54292"/>
        <dbReference type="Rhea" id="RHEA-COMP:11060"/>
        <dbReference type="Rhea" id="RHEA-COMP:13847"/>
        <dbReference type="ChEBI" id="CHEBI:30013"/>
        <dbReference type="ChEBI" id="CHEBI:30616"/>
        <dbReference type="ChEBI" id="CHEBI:33019"/>
        <dbReference type="ChEBI" id="CHEBI:138113"/>
        <dbReference type="EC" id="2.7.7.108"/>
    </reaction>
</comment>
<evidence type="ECO:0000256" key="5">
    <source>
        <dbReference type="ARBA" id="ARBA00034531"/>
    </source>
</evidence>
<evidence type="ECO:0000256" key="4">
    <source>
        <dbReference type="ARBA" id="ARBA00022840"/>
    </source>
</evidence>
<gene>
    <name evidence="9" type="ORF">ACFP3T_08345</name>
</gene>
<dbReference type="RefSeq" id="WP_137640894.1">
    <property type="nucleotide sequence ID" value="NZ_BJDK01000032.1"/>
</dbReference>
<evidence type="ECO:0000256" key="2">
    <source>
        <dbReference type="ARBA" id="ARBA00022695"/>
    </source>
</evidence>
<dbReference type="PROSITE" id="PS51459">
    <property type="entry name" value="FIDO"/>
    <property type="match status" value="1"/>
</dbReference>
<dbReference type="Proteomes" id="UP001596253">
    <property type="component" value="Unassembled WGS sequence"/>
</dbReference>
<evidence type="ECO:0000256" key="7">
    <source>
        <dbReference type="ARBA" id="ARBA00048696"/>
    </source>
</evidence>
<dbReference type="SUPFAM" id="SSF140931">
    <property type="entry name" value="Fic-like"/>
    <property type="match status" value="1"/>
</dbReference>
<protein>
    <recommendedName>
        <fullName evidence="5">protein adenylyltransferase</fullName>
        <ecNumber evidence="5">2.7.7.108</ecNumber>
    </recommendedName>
</protein>
<evidence type="ECO:0000313" key="10">
    <source>
        <dbReference type="Proteomes" id="UP001596253"/>
    </source>
</evidence>
<evidence type="ECO:0000256" key="1">
    <source>
        <dbReference type="ARBA" id="ARBA00022679"/>
    </source>
</evidence>
<accession>A0ABW1R7K5</accession>
<evidence type="ECO:0000259" key="8">
    <source>
        <dbReference type="PROSITE" id="PS51459"/>
    </source>
</evidence>
<dbReference type="Gene3D" id="1.10.3290.10">
    <property type="entry name" value="Fido-like domain"/>
    <property type="match status" value="1"/>
</dbReference>
<name>A0ABW1R7K5_9LACO</name>
<evidence type="ECO:0000313" key="9">
    <source>
        <dbReference type="EMBL" id="MFC6164676.1"/>
    </source>
</evidence>
<dbReference type="InterPro" id="IPR036597">
    <property type="entry name" value="Fido-like_dom_sf"/>
</dbReference>
<sequence length="202" mass="23284">MTNNSAWNAYLQPNGVLKNLLEIEDVDKLAKVEYRTTMARQDYLEQQHFSLPNGYQIRGESIDDVLQIHGFLFDGLYSWAGKYRNVDMMKGQTSFLEAQFIGVAQGELNRELAELATVRRGDKARLAHWLGQVISDFNYMHPFREGNGRTQRVWALALAYEKGFKFNLVPDQAMYDAYLQASIEDDAGMMQHVFEVYLEPLD</sequence>
<keyword evidence="10" id="KW-1185">Reference proteome</keyword>
<evidence type="ECO:0000256" key="6">
    <source>
        <dbReference type="ARBA" id="ARBA00047939"/>
    </source>
</evidence>
<dbReference type="InterPro" id="IPR003812">
    <property type="entry name" value="Fido"/>
</dbReference>
<keyword evidence="2" id="KW-0548">Nucleotidyltransferase</keyword>
<dbReference type="EC" id="2.7.7.108" evidence="5"/>
<reference evidence="10" key="1">
    <citation type="journal article" date="2019" name="Int. J. Syst. Evol. Microbiol.">
        <title>The Global Catalogue of Microorganisms (GCM) 10K type strain sequencing project: providing services to taxonomists for standard genome sequencing and annotation.</title>
        <authorList>
            <consortium name="The Broad Institute Genomics Platform"/>
            <consortium name="The Broad Institute Genome Sequencing Center for Infectious Disease"/>
            <person name="Wu L."/>
            <person name="Ma J."/>
        </authorList>
    </citation>
    <scope>NUCLEOTIDE SEQUENCE [LARGE SCALE GENOMIC DNA]</scope>
    <source>
        <strain evidence="10">CCM 8932</strain>
    </source>
</reference>
<comment type="caution">
    <text evidence="9">The sequence shown here is derived from an EMBL/GenBank/DDBJ whole genome shotgun (WGS) entry which is preliminary data.</text>
</comment>
<dbReference type="Pfam" id="PF02661">
    <property type="entry name" value="Fic"/>
    <property type="match status" value="1"/>
</dbReference>
<keyword evidence="1" id="KW-0808">Transferase</keyword>
<dbReference type="EMBL" id="JBHSSD010000036">
    <property type="protein sequence ID" value="MFC6164676.1"/>
    <property type="molecule type" value="Genomic_DNA"/>
</dbReference>
<keyword evidence="4" id="KW-0067">ATP-binding</keyword>
<dbReference type="PANTHER" id="PTHR39560:SF1">
    <property type="entry name" value="PROTEIN ADENYLYLTRANSFERASE FIC-RELATED"/>
    <property type="match status" value="1"/>
</dbReference>
<feature type="domain" description="Fido" evidence="8">
    <location>
        <begin position="60"/>
        <end position="200"/>
    </location>
</feature>
<organism evidence="9 10">
    <name type="scientific">Lactiplantibacillus dongliensis</name>
    <dbReference type="NCBI Taxonomy" id="2559919"/>
    <lineage>
        <taxon>Bacteria</taxon>
        <taxon>Bacillati</taxon>
        <taxon>Bacillota</taxon>
        <taxon>Bacilli</taxon>
        <taxon>Lactobacillales</taxon>
        <taxon>Lactobacillaceae</taxon>
        <taxon>Lactiplantibacillus</taxon>
    </lineage>
</organism>
<keyword evidence="3" id="KW-0547">Nucleotide-binding</keyword>
<proteinExistence type="predicted"/>